<dbReference type="PANTHER" id="PTHR46162">
    <property type="entry name" value="TRAF-LIKE FAMILY PROTEIN"/>
    <property type="match status" value="1"/>
</dbReference>
<dbReference type="Proteomes" id="UP000030748">
    <property type="component" value="Unassembled WGS sequence"/>
</dbReference>
<sequence>METREAAPSNFLIKINSFSLLGSCGMDKYETKKFIAGDYKWKLIIYPCGDKNVGKDGDYVSVYLAMADTSSLVANTDVNVVFTIFLYNQISNNYLHSLGITRRFHAIKSEWGISKFISKKVLSDPSHGYLVDDNCVFGAEVFVVRKEAAVIERLSLKNVVTPYKRNWKIPNFSKLGDIWKSEEFNVGRHKWNVHLYPKGYGDASGRSVSVYLYHIVTQWFPASDRLSKNSACGWSSFIELANTSDPKKGFIVYDCCLLDVEISVHAVSH</sequence>
<accession>A0A022RPZ5</accession>
<gene>
    <name evidence="2" type="ORF">MIMGU_mgv1a018104mg</name>
</gene>
<evidence type="ECO:0000313" key="3">
    <source>
        <dbReference type="Proteomes" id="UP000030748"/>
    </source>
</evidence>
<dbReference type="AlphaFoldDB" id="A0A022RPZ5"/>
<feature type="domain" description="MATH" evidence="1">
    <location>
        <begin position="162"/>
        <end position="212"/>
    </location>
</feature>
<reference evidence="2 3" key="1">
    <citation type="journal article" date="2013" name="Proc. Natl. Acad. Sci. U.S.A.">
        <title>Fine-scale variation in meiotic recombination in Mimulus inferred from population shotgun sequencing.</title>
        <authorList>
            <person name="Hellsten U."/>
            <person name="Wright K.M."/>
            <person name="Jenkins J."/>
            <person name="Shu S."/>
            <person name="Yuan Y."/>
            <person name="Wessler S.R."/>
            <person name="Schmutz J."/>
            <person name="Willis J.H."/>
            <person name="Rokhsar D.S."/>
        </authorList>
    </citation>
    <scope>NUCLEOTIDE SEQUENCE [LARGE SCALE GENOMIC DNA]</scope>
    <source>
        <strain evidence="3">cv. DUN x IM62</strain>
    </source>
</reference>
<proteinExistence type="predicted"/>
<dbReference type="PROSITE" id="PS50144">
    <property type="entry name" value="MATH"/>
    <property type="match status" value="2"/>
</dbReference>
<dbReference type="eggNOG" id="KOG1987">
    <property type="taxonomic scope" value="Eukaryota"/>
</dbReference>
<dbReference type="CDD" id="cd00121">
    <property type="entry name" value="MATH"/>
    <property type="match status" value="2"/>
</dbReference>
<dbReference type="SUPFAM" id="SSF49599">
    <property type="entry name" value="TRAF domain-like"/>
    <property type="match status" value="2"/>
</dbReference>
<feature type="domain" description="MATH" evidence="1">
    <location>
        <begin position="8"/>
        <end position="141"/>
    </location>
</feature>
<dbReference type="EMBL" id="KI630370">
    <property type="protein sequence ID" value="EYU40990.1"/>
    <property type="molecule type" value="Genomic_DNA"/>
</dbReference>
<organism evidence="2 3">
    <name type="scientific">Erythranthe guttata</name>
    <name type="common">Yellow monkey flower</name>
    <name type="synonym">Mimulus guttatus</name>
    <dbReference type="NCBI Taxonomy" id="4155"/>
    <lineage>
        <taxon>Eukaryota</taxon>
        <taxon>Viridiplantae</taxon>
        <taxon>Streptophyta</taxon>
        <taxon>Embryophyta</taxon>
        <taxon>Tracheophyta</taxon>
        <taxon>Spermatophyta</taxon>
        <taxon>Magnoliopsida</taxon>
        <taxon>eudicotyledons</taxon>
        <taxon>Gunneridae</taxon>
        <taxon>Pentapetalae</taxon>
        <taxon>asterids</taxon>
        <taxon>lamiids</taxon>
        <taxon>Lamiales</taxon>
        <taxon>Phrymaceae</taxon>
        <taxon>Erythranthe</taxon>
    </lineage>
</organism>
<dbReference type="SMART" id="SM00061">
    <property type="entry name" value="MATH"/>
    <property type="match status" value="1"/>
</dbReference>
<keyword evidence="3" id="KW-1185">Reference proteome</keyword>
<dbReference type="InterPro" id="IPR008974">
    <property type="entry name" value="TRAF-like"/>
</dbReference>
<dbReference type="PANTHER" id="PTHR46162:SF20">
    <property type="entry name" value="UBIQUITIN CARBOXYL-TERMINAL HYDROLASE 7-LIKE ISOFORM X1"/>
    <property type="match status" value="1"/>
</dbReference>
<evidence type="ECO:0000259" key="1">
    <source>
        <dbReference type="PROSITE" id="PS50144"/>
    </source>
</evidence>
<protein>
    <recommendedName>
        <fullName evidence="1">MATH domain-containing protein</fullName>
    </recommendedName>
</protein>
<evidence type="ECO:0000313" key="2">
    <source>
        <dbReference type="EMBL" id="EYU40990.1"/>
    </source>
</evidence>
<dbReference type="Pfam" id="PF22486">
    <property type="entry name" value="MATH_2"/>
    <property type="match status" value="2"/>
</dbReference>
<name>A0A022RPZ5_ERYGU</name>
<dbReference type="InterPro" id="IPR002083">
    <property type="entry name" value="MATH/TRAF_dom"/>
</dbReference>
<dbReference type="Gene3D" id="2.60.210.10">
    <property type="entry name" value="Apoptosis, Tumor Necrosis Factor Receptor Associated Protein 2, Chain A"/>
    <property type="match status" value="3"/>
</dbReference>